<name>A0A6J5L675_9CAUD</name>
<dbReference type="InterPro" id="IPR029044">
    <property type="entry name" value="Nucleotide-diphossugar_trans"/>
</dbReference>
<organism evidence="1">
    <name type="scientific">uncultured Caudovirales phage</name>
    <dbReference type="NCBI Taxonomy" id="2100421"/>
    <lineage>
        <taxon>Viruses</taxon>
        <taxon>Duplodnaviria</taxon>
        <taxon>Heunggongvirae</taxon>
        <taxon>Uroviricota</taxon>
        <taxon>Caudoviricetes</taxon>
        <taxon>Peduoviridae</taxon>
        <taxon>Maltschvirus</taxon>
        <taxon>Maltschvirus maltsch</taxon>
    </lineage>
</organism>
<reference evidence="1" key="1">
    <citation type="submission" date="2020-04" db="EMBL/GenBank/DDBJ databases">
        <authorList>
            <person name="Chiriac C."/>
            <person name="Salcher M."/>
            <person name="Ghai R."/>
            <person name="Kavagutti S V."/>
        </authorList>
    </citation>
    <scope>NUCLEOTIDE SEQUENCE</scope>
</reference>
<dbReference type="EMBL" id="LR796235">
    <property type="protein sequence ID" value="CAB4129535.1"/>
    <property type="molecule type" value="Genomic_DNA"/>
</dbReference>
<sequence length="556" mass="66280">MSNITLVTGLWNIGRENLEEGWSRSFSHYLEKFEQLLKVEENLIIFGEKELEEFVWEKREQSNTQFILRDKSWFIENEFYDKIQKIRTNPEWYNQSGWLKESTQGRLEIYNPLVMSKMFLLNDARIFDKFDSQFLFWIDAGLTNTVHPGYFTHDKVLNNLSKHIDKFTFVCFPYDTNNEIHGFSYPSINNWANDDVKKVARGGLFGGPKKTISQINGEYYNLLNETLSQGYMGTEESIFSIMIYKFPEQINYFEIESNGLFGKFFEDLKNDELIKKSEYKIVEQETDINKVALYVITFNSPKQFKTLIDSMLRFDKNYINKTQKYLLDNSTDLSTTEEYIKICEEYEFEHIKKDNLGITGGRQWIAEHFEETGLDYMLFFEDDMFFYTTEQSVCRNGFLRYSDNFYYKTLEIIQKEKFDFLKLNFSEFYGDNSVQWSWYNVPQHFREQHWPKNKRLPQMGLDPNAPRTQFKEIKSHKGIPYASGEIFICNWPIILSKKGSYKCYLETKFQSPFEQTIMSHNFQQTIQGKLNPGILLMTPTEHDRFEHYSAELRKEC</sequence>
<gene>
    <name evidence="1" type="ORF">UFOVP117_20</name>
</gene>
<dbReference type="InterPro" id="IPR011735">
    <property type="entry name" value="WlaTC/HtrL_glycosyltransf"/>
</dbReference>
<accession>A0A6J5L675</accession>
<evidence type="ECO:0000313" key="1">
    <source>
        <dbReference type="EMBL" id="CAB4129535.1"/>
    </source>
</evidence>
<dbReference type="Pfam" id="PF09612">
    <property type="entry name" value="HtrL_YibB"/>
    <property type="match status" value="1"/>
</dbReference>
<dbReference type="SUPFAM" id="SSF53448">
    <property type="entry name" value="Nucleotide-diphospho-sugar transferases"/>
    <property type="match status" value="1"/>
</dbReference>
<proteinExistence type="predicted"/>
<protein>
    <submittedName>
        <fullName evidence="1">HtrL protein</fullName>
    </submittedName>
</protein>